<name>A0AAN7UW02_9PEZI</name>
<feature type="chain" id="PRO_5042930308" description="Infection structure specific protein" evidence="1">
    <location>
        <begin position="21"/>
        <end position="205"/>
    </location>
</feature>
<reference evidence="2 3" key="1">
    <citation type="submission" date="2023-10" db="EMBL/GenBank/DDBJ databases">
        <title>Draft genome sequence of Xylaria bambusicola isolate GMP-LS, the root and basal stem rot pathogen of sugarcane in Indonesia.</title>
        <authorList>
            <person name="Selvaraj P."/>
            <person name="Muralishankar V."/>
            <person name="Muruganantham S."/>
            <person name="Sp S."/>
            <person name="Haryani S."/>
            <person name="Lau K.J.X."/>
            <person name="Naqvi N.I."/>
        </authorList>
    </citation>
    <scope>NUCLEOTIDE SEQUENCE [LARGE SCALE GENOMIC DNA]</scope>
    <source>
        <strain evidence="2">GMP-LS</strain>
    </source>
</reference>
<dbReference type="Proteomes" id="UP001305414">
    <property type="component" value="Unassembled WGS sequence"/>
</dbReference>
<sequence>MYTTKSLGFLVALGAGTSVAQQFTPNPTCAQFAADLIGPAPTAPDVIQSFLDTHETTTPAPGGILRDPEAYVSELCGLAVDLPKSALPDFSGWGASLLSFAGERIATYDEVVTKCITTGTAASSITSYLHYIVSNPNDLCKPTATPTGGNGTASVTITPYPTATLTGNSTNPGTMSIPVGAAARPAGVLVGAAAMGGVIGAAVLL</sequence>
<keyword evidence="1" id="KW-0732">Signal</keyword>
<keyword evidence="3" id="KW-1185">Reference proteome</keyword>
<comment type="caution">
    <text evidence="2">The sequence shown here is derived from an EMBL/GenBank/DDBJ whole genome shotgun (WGS) entry which is preliminary data.</text>
</comment>
<feature type="signal peptide" evidence="1">
    <location>
        <begin position="1"/>
        <end position="20"/>
    </location>
</feature>
<dbReference type="AlphaFoldDB" id="A0AAN7UW02"/>
<evidence type="ECO:0008006" key="4">
    <source>
        <dbReference type="Google" id="ProtNLM"/>
    </source>
</evidence>
<dbReference type="EMBL" id="JAWHQM010000040">
    <property type="protein sequence ID" value="KAK5634308.1"/>
    <property type="molecule type" value="Genomic_DNA"/>
</dbReference>
<proteinExistence type="predicted"/>
<evidence type="ECO:0000313" key="3">
    <source>
        <dbReference type="Proteomes" id="UP001305414"/>
    </source>
</evidence>
<protein>
    <recommendedName>
        <fullName evidence="4">Infection structure specific protein</fullName>
    </recommendedName>
</protein>
<accession>A0AAN7UW02</accession>
<evidence type="ECO:0000256" key="1">
    <source>
        <dbReference type="SAM" id="SignalP"/>
    </source>
</evidence>
<organism evidence="2 3">
    <name type="scientific">Xylaria bambusicola</name>
    <dbReference type="NCBI Taxonomy" id="326684"/>
    <lineage>
        <taxon>Eukaryota</taxon>
        <taxon>Fungi</taxon>
        <taxon>Dikarya</taxon>
        <taxon>Ascomycota</taxon>
        <taxon>Pezizomycotina</taxon>
        <taxon>Sordariomycetes</taxon>
        <taxon>Xylariomycetidae</taxon>
        <taxon>Xylariales</taxon>
        <taxon>Xylariaceae</taxon>
        <taxon>Xylaria</taxon>
    </lineage>
</organism>
<gene>
    <name evidence="2" type="ORF">RRF57_010022</name>
</gene>
<evidence type="ECO:0000313" key="2">
    <source>
        <dbReference type="EMBL" id="KAK5634308.1"/>
    </source>
</evidence>